<dbReference type="AlphaFoldDB" id="C0ZEU9"/>
<dbReference type="KEGG" id="bbe:BBR47_33310"/>
<protein>
    <submittedName>
        <fullName evidence="1">Uncharacterized protein</fullName>
    </submittedName>
</protein>
<keyword evidence="2" id="KW-1185">Reference proteome</keyword>
<dbReference type="Proteomes" id="UP000001877">
    <property type="component" value="Chromosome"/>
</dbReference>
<proteinExistence type="predicted"/>
<gene>
    <name evidence="1" type="ordered locus">BBR47_33310</name>
</gene>
<evidence type="ECO:0000313" key="2">
    <source>
        <dbReference type="Proteomes" id="UP000001877"/>
    </source>
</evidence>
<dbReference type="EMBL" id="AP008955">
    <property type="protein sequence ID" value="BAH44308.1"/>
    <property type="molecule type" value="Genomic_DNA"/>
</dbReference>
<sequence>MYAHFSKKIEIDIMDKFESYKESMYSEKIAGKNVKILKKTKLPTK</sequence>
<accession>C0ZEU9</accession>
<dbReference type="HOGENOM" id="CLU_3196877_0_0_9"/>
<name>C0ZEU9_BREBN</name>
<evidence type="ECO:0000313" key="1">
    <source>
        <dbReference type="EMBL" id="BAH44308.1"/>
    </source>
</evidence>
<organism evidence="1 2">
    <name type="scientific">Brevibacillus brevis (strain 47 / JCM 6285 / NBRC 100599)</name>
    <dbReference type="NCBI Taxonomy" id="358681"/>
    <lineage>
        <taxon>Bacteria</taxon>
        <taxon>Bacillati</taxon>
        <taxon>Bacillota</taxon>
        <taxon>Bacilli</taxon>
        <taxon>Bacillales</taxon>
        <taxon>Paenibacillaceae</taxon>
        <taxon>Brevibacillus</taxon>
    </lineage>
</organism>
<reference evidence="1 2" key="1">
    <citation type="submission" date="2005-03" db="EMBL/GenBank/DDBJ databases">
        <title>Brevibacillus brevis strain 47, complete genome.</title>
        <authorList>
            <person name="Hosoyama A."/>
            <person name="Yamada R."/>
            <person name="Hongo Y."/>
            <person name="Terui Y."/>
            <person name="Ankai A."/>
            <person name="Masuyama W."/>
            <person name="Sekiguchi M."/>
            <person name="Takeda T."/>
            <person name="Asano K."/>
            <person name="Ohji S."/>
            <person name="Ichikawa N."/>
            <person name="Narita S."/>
            <person name="Aoki N."/>
            <person name="Miura H."/>
            <person name="Matsushita S."/>
            <person name="Sekigawa T."/>
            <person name="Yamagata H."/>
            <person name="Yoshikawa H."/>
            <person name="Udaka S."/>
            <person name="Tanikawa S."/>
            <person name="Fujita N."/>
        </authorList>
    </citation>
    <scope>NUCLEOTIDE SEQUENCE [LARGE SCALE GENOMIC DNA]</scope>
    <source>
        <strain evidence="2">47 / JCM 6285 / NBRC 100599</strain>
    </source>
</reference>